<reference evidence="1 2" key="1">
    <citation type="submission" date="2016-10" db="EMBL/GenBank/DDBJ databases">
        <authorList>
            <person name="de Groot N.N."/>
        </authorList>
    </citation>
    <scope>NUCLEOTIDE SEQUENCE [LARGE SCALE GENOMIC DNA]</scope>
    <source>
        <strain evidence="1 2">DSM 25186</strain>
    </source>
</reference>
<gene>
    <name evidence="1" type="ORF">SAMN05421823_108251</name>
</gene>
<evidence type="ECO:0000313" key="1">
    <source>
        <dbReference type="EMBL" id="SDL84245.1"/>
    </source>
</evidence>
<accession>A0A1G9NE96</accession>
<proteinExistence type="predicted"/>
<dbReference type="STRING" id="1075417.SAMN05421823_108251"/>
<dbReference type="EMBL" id="FNFO01000008">
    <property type="protein sequence ID" value="SDL84245.1"/>
    <property type="molecule type" value="Genomic_DNA"/>
</dbReference>
<sequence>MKLFRFWVFFLFVGSGLSWGQSTEVYRLRLALPLYDFPQNRDLPYRMPSMQQAAQLSSDVYDLSYWGIDGLSNLVLPVSDHTTGGRKLLNGSLKYLMSLGLVRYGSELPLPLGVWAHEEFHRAVLGMNGASPKNGNWLFTRWDGTVFGVSDAQLTVLKRDHLPDLLYAYVAGLQAESYLTQYNLVRDVHEPRTIYKNALYLYNAYYGWNYFRFSTSAASDSVKVLAPPHEAAQDVNRDFAGADLTAWAYDLFGPDRPYTERDPFPNGEGVNRRVGFQDLSPEAQHYLEAQKKLSLINFLNPAIFGVNRIRFGERFSFLVFPQYVPTHFGHAISLFVPLRTVRYKLLAAVHTFRNQHHTYPGVEVDLFDYVPADSRWLLSGSAQGWQQPGRQGFFDTEGKWGGALALTAGYQVGSHWALAATLTSKTAGWQMANPFLTANTSARLEVRYQLARQH</sequence>
<keyword evidence="2" id="KW-1185">Reference proteome</keyword>
<organism evidence="1 2">
    <name type="scientific">Catalinimonas alkaloidigena</name>
    <dbReference type="NCBI Taxonomy" id="1075417"/>
    <lineage>
        <taxon>Bacteria</taxon>
        <taxon>Pseudomonadati</taxon>
        <taxon>Bacteroidota</taxon>
        <taxon>Cytophagia</taxon>
        <taxon>Cytophagales</taxon>
        <taxon>Catalimonadaceae</taxon>
        <taxon>Catalinimonas</taxon>
    </lineage>
</organism>
<evidence type="ECO:0000313" key="2">
    <source>
        <dbReference type="Proteomes" id="UP000198510"/>
    </source>
</evidence>
<dbReference type="AlphaFoldDB" id="A0A1G9NE96"/>
<name>A0A1G9NE96_9BACT</name>
<dbReference type="OrthoDB" id="9553486at2"/>
<protein>
    <submittedName>
        <fullName evidence="1">Uncharacterized protein</fullName>
    </submittedName>
</protein>
<dbReference type="RefSeq" id="WP_089685267.1">
    <property type="nucleotide sequence ID" value="NZ_FNFO01000008.1"/>
</dbReference>
<dbReference type="Proteomes" id="UP000198510">
    <property type="component" value="Unassembled WGS sequence"/>
</dbReference>